<evidence type="ECO:0000256" key="5">
    <source>
        <dbReference type="ARBA" id="ARBA00023163"/>
    </source>
</evidence>
<keyword evidence="5" id="KW-0804">Transcription</keyword>
<proteinExistence type="predicted"/>
<dbReference type="PANTHER" id="PTHR46373">
    <property type="entry name" value="PROTEIN RKD4"/>
    <property type="match status" value="1"/>
</dbReference>
<dbReference type="KEGG" id="blac:94350186"/>
<dbReference type="PROSITE" id="PS51519">
    <property type="entry name" value="RWP_RK"/>
    <property type="match status" value="1"/>
</dbReference>
<dbReference type="InterPro" id="IPR003035">
    <property type="entry name" value="RWP-RK_dom"/>
</dbReference>
<keyword evidence="4" id="KW-0238">DNA-binding</keyword>
<evidence type="ECO:0000256" key="1">
    <source>
        <dbReference type="ARBA" id="ARBA00004049"/>
    </source>
</evidence>
<sequence length="250" mass="27886">MSSATPTHSNGPSFSAVNRALWTHQLAVGRSGLSGESDQKKAMINASSENGCKREEPGVTENEDMSGFRRQRQRIHFNVEQLQTVYHLPLKTAAGRLGICEAALKRICRRNCISKWPYRQLSSVRRRIAEIKDRRALMLAGSQACCCDPQLSLLVTPAQIDEKLQQLEREHDQIIHCAHQPRRSTATNARPGVCPSDMQLSQEQLHSQPGSGEALTAYLHGGRGERVLRIDQDSSLLFLANVCESIRAYK</sequence>
<gene>
    <name evidence="9" type="ORF">CCR75_006445</name>
</gene>
<dbReference type="GO" id="GO:0003700">
    <property type="term" value="F:DNA-binding transcription factor activity"/>
    <property type="evidence" value="ECO:0007669"/>
    <property type="project" value="InterPro"/>
</dbReference>
<comment type="caution">
    <text evidence="9">The sequence shown here is derived from an EMBL/GenBank/DDBJ whole genome shotgun (WGS) entry which is preliminary data.</text>
</comment>
<evidence type="ECO:0000313" key="10">
    <source>
        <dbReference type="Proteomes" id="UP000294530"/>
    </source>
</evidence>
<dbReference type="GeneID" id="94350186"/>
<keyword evidence="6" id="KW-0539">Nucleus</keyword>
<evidence type="ECO:0000256" key="3">
    <source>
        <dbReference type="ARBA" id="ARBA00023054"/>
    </source>
</evidence>
<dbReference type="AlphaFoldDB" id="A0A976FNF4"/>
<dbReference type="EMBL" id="SHOA02000007">
    <property type="protein sequence ID" value="TDH69816.1"/>
    <property type="molecule type" value="Genomic_DNA"/>
</dbReference>
<evidence type="ECO:0000256" key="2">
    <source>
        <dbReference type="ARBA" id="ARBA00023015"/>
    </source>
</evidence>
<organism evidence="9 10">
    <name type="scientific">Bremia lactucae</name>
    <name type="common">Lettuce downy mildew</name>
    <dbReference type="NCBI Taxonomy" id="4779"/>
    <lineage>
        <taxon>Eukaryota</taxon>
        <taxon>Sar</taxon>
        <taxon>Stramenopiles</taxon>
        <taxon>Oomycota</taxon>
        <taxon>Peronosporomycetes</taxon>
        <taxon>Peronosporales</taxon>
        <taxon>Peronosporaceae</taxon>
        <taxon>Bremia</taxon>
    </lineage>
</organism>
<feature type="region of interest" description="Disordered" evidence="7">
    <location>
        <begin position="47"/>
        <end position="66"/>
    </location>
</feature>
<accession>A0A976FNF4</accession>
<evidence type="ECO:0000256" key="4">
    <source>
        <dbReference type="ARBA" id="ARBA00023125"/>
    </source>
</evidence>
<evidence type="ECO:0000259" key="8">
    <source>
        <dbReference type="PROSITE" id="PS51519"/>
    </source>
</evidence>
<evidence type="ECO:0000313" key="9">
    <source>
        <dbReference type="EMBL" id="TDH69816.1"/>
    </source>
</evidence>
<comment type="function">
    <text evidence="1">Putative transcription factor.</text>
</comment>
<dbReference type="Pfam" id="PF02042">
    <property type="entry name" value="RWP-RK"/>
    <property type="match status" value="1"/>
</dbReference>
<reference evidence="9 10" key="1">
    <citation type="journal article" date="2021" name="Genome Biol.">
        <title>AFLAP: assembly-free linkage analysis pipeline using k-mers from genome sequencing data.</title>
        <authorList>
            <person name="Fletcher K."/>
            <person name="Zhang L."/>
            <person name="Gil J."/>
            <person name="Han R."/>
            <person name="Cavanaugh K."/>
            <person name="Michelmore R."/>
        </authorList>
    </citation>
    <scope>NUCLEOTIDE SEQUENCE [LARGE SCALE GENOMIC DNA]</scope>
    <source>
        <strain evidence="9 10">SF5</strain>
    </source>
</reference>
<keyword evidence="2" id="KW-0805">Transcription regulation</keyword>
<dbReference type="Proteomes" id="UP000294530">
    <property type="component" value="Unassembled WGS sequence"/>
</dbReference>
<keyword evidence="10" id="KW-1185">Reference proteome</keyword>
<evidence type="ECO:0000256" key="7">
    <source>
        <dbReference type="SAM" id="MobiDB-lite"/>
    </source>
</evidence>
<dbReference type="GO" id="GO:0003677">
    <property type="term" value="F:DNA binding"/>
    <property type="evidence" value="ECO:0007669"/>
    <property type="project" value="UniProtKB-KW"/>
</dbReference>
<protein>
    <recommendedName>
        <fullName evidence="8">RWP-RK domain-containing protein</fullName>
    </recommendedName>
</protein>
<dbReference type="OrthoDB" id="6270329at2759"/>
<dbReference type="RefSeq" id="XP_067819315.1">
    <property type="nucleotide sequence ID" value="XM_067964515.1"/>
</dbReference>
<feature type="domain" description="RWP-RK" evidence="8">
    <location>
        <begin position="60"/>
        <end position="144"/>
    </location>
</feature>
<keyword evidence="3" id="KW-0175">Coiled coil</keyword>
<dbReference type="InterPro" id="IPR044607">
    <property type="entry name" value="RKD-like"/>
</dbReference>
<name>A0A976FNF4_BRELC</name>
<evidence type="ECO:0000256" key="6">
    <source>
        <dbReference type="ARBA" id="ARBA00023242"/>
    </source>
</evidence>
<dbReference type="PANTHER" id="PTHR46373:SF2">
    <property type="entry name" value="RWP-RK DOMAIN-CONTAINING PROTEIN"/>
    <property type="match status" value="1"/>
</dbReference>